<accession>A0AAX3EPR7</accession>
<proteinExistence type="predicted"/>
<dbReference type="Gene3D" id="3.40.630.30">
    <property type="match status" value="1"/>
</dbReference>
<dbReference type="RefSeq" id="WP_021473768.1">
    <property type="nucleotide sequence ID" value="NZ_CP101180.1"/>
</dbReference>
<dbReference type="EMBL" id="CP101185">
    <property type="protein sequence ID" value="UYV99703.1"/>
    <property type="molecule type" value="Genomic_DNA"/>
</dbReference>
<dbReference type="CDD" id="cd04301">
    <property type="entry name" value="NAT_SF"/>
    <property type="match status" value="1"/>
</dbReference>
<dbReference type="PANTHER" id="PTHR43877:SF2">
    <property type="entry name" value="AMINOALKYLPHOSPHONATE N-ACETYLTRANSFERASE-RELATED"/>
    <property type="match status" value="1"/>
</dbReference>
<evidence type="ECO:0000256" key="1">
    <source>
        <dbReference type="ARBA" id="ARBA00022679"/>
    </source>
</evidence>
<sequence>MLADTPMAYIESLDAARRQTDAQWQERAKAMSGDGSVTLIAEENNPARRIRGLMRVALTHPQKVGNSLHAVLISVYVAPEYRGLGLADELLVACCDAAAHDLGAHVLELGVHEDNARALSFYQRHGFSLTGESKPFPQDKTKRELIMERRLTMSERNTDLGG</sequence>
<evidence type="ECO:0000313" key="5">
    <source>
        <dbReference type="Proteomes" id="UP001163293"/>
    </source>
</evidence>
<dbReference type="SUPFAM" id="SSF55729">
    <property type="entry name" value="Acyl-CoA N-acyltransferases (Nat)"/>
    <property type="match status" value="1"/>
</dbReference>
<evidence type="ECO:0000259" key="3">
    <source>
        <dbReference type="PROSITE" id="PS51186"/>
    </source>
</evidence>
<keyword evidence="5" id="KW-1185">Reference proteome</keyword>
<evidence type="ECO:0000313" key="4">
    <source>
        <dbReference type="EMBL" id="UYV99703.1"/>
    </source>
</evidence>
<dbReference type="PROSITE" id="PS51186">
    <property type="entry name" value="GNAT"/>
    <property type="match status" value="1"/>
</dbReference>
<keyword evidence="1" id="KW-0808">Transferase</keyword>
<gene>
    <name evidence="4" type="ORF">NL394_04650</name>
</gene>
<name>A0AAX3EPR7_PAEUR</name>
<dbReference type="Proteomes" id="UP001163293">
    <property type="component" value="Chromosome"/>
</dbReference>
<protein>
    <submittedName>
        <fullName evidence="4">GNAT family N-acetyltransferase</fullName>
    </submittedName>
</protein>
<dbReference type="AlphaFoldDB" id="A0AAX3EPR7"/>
<dbReference type="InterPro" id="IPR016181">
    <property type="entry name" value="Acyl_CoA_acyltransferase"/>
</dbReference>
<dbReference type="Pfam" id="PF00583">
    <property type="entry name" value="Acetyltransf_1"/>
    <property type="match status" value="1"/>
</dbReference>
<feature type="domain" description="N-acetyltransferase" evidence="3">
    <location>
        <begin position="1"/>
        <end position="152"/>
    </location>
</feature>
<dbReference type="PANTHER" id="PTHR43877">
    <property type="entry name" value="AMINOALKYLPHOSPHONATE N-ACETYLTRANSFERASE-RELATED-RELATED"/>
    <property type="match status" value="1"/>
</dbReference>
<dbReference type="GO" id="GO:0016747">
    <property type="term" value="F:acyltransferase activity, transferring groups other than amino-acyl groups"/>
    <property type="evidence" value="ECO:0007669"/>
    <property type="project" value="InterPro"/>
</dbReference>
<dbReference type="InterPro" id="IPR050832">
    <property type="entry name" value="Bact_Acetyltransf"/>
</dbReference>
<reference evidence="4" key="1">
    <citation type="submission" date="2022-07" db="EMBL/GenBank/DDBJ databases">
        <authorList>
            <person name="Wu T."/>
        </authorList>
    </citation>
    <scope>NUCLEOTIDE SEQUENCE</scope>
    <source>
        <strain evidence="4">SD-1</strain>
    </source>
</reference>
<evidence type="ECO:0000256" key="2">
    <source>
        <dbReference type="ARBA" id="ARBA00023315"/>
    </source>
</evidence>
<organism evidence="4 5">
    <name type="scientific">Paenarthrobacter ureafaciens</name>
    <dbReference type="NCBI Taxonomy" id="37931"/>
    <lineage>
        <taxon>Bacteria</taxon>
        <taxon>Bacillati</taxon>
        <taxon>Actinomycetota</taxon>
        <taxon>Actinomycetes</taxon>
        <taxon>Micrococcales</taxon>
        <taxon>Micrococcaceae</taxon>
        <taxon>Paenarthrobacter</taxon>
    </lineage>
</organism>
<dbReference type="InterPro" id="IPR000182">
    <property type="entry name" value="GNAT_dom"/>
</dbReference>
<keyword evidence="2" id="KW-0012">Acyltransferase</keyword>